<evidence type="ECO:0000256" key="2">
    <source>
        <dbReference type="SAM" id="MobiDB-lite"/>
    </source>
</evidence>
<accession>A0A4Y6UZT1</accession>
<sequence length="1190" mass="132461">MTQSELEANRICVPIRLEAMPVGASPKPTVFANIPDDFSRLSLDLLGSAVPSDLMGTQTRQKPGVHLNWSLPEGLRQGFQAREETEPEYPNVPERWIVTRLWSTEAQPDLLLARHWIVESDALEEGADLSLHNADSLTYPRPEDPRRLYRILGRSYPHEATVAEPAGRLSSLTALGPGNPAFSAMYPYHVNVLGFYDDLTDETGSRLEHVSIGYVVRGMYRDGRALLRSAEECRERYGWQPPEALVYPASPVLHGMLSDLRWIDDRTDYNGPTIRNLPMPKLAVGNTSAEAVAALHGQHERSGERLMSVLLHDQSHKLLNLNGIYQADYAQHDRRFVVHAEQKAYRLQPDRPESDESDRSDLSPTDRMVYRNLQRGIDERYRLSFDADAKRSSIYDLWCKYMIKAQNKNPNEKPAIRKWMTAYREQLYQRILELDNAEIALEQAEEHLRLLERQLAAAVQGAYELKQASGSRYYVPNPPVLLLSGAGRGPLFDSQSPEGGQAALPCRTLRETISALRFEITVRGQAYAPIIQAAALLPIAMVQGEYPRLLLEGALLCPGSADRIVTRIAQQLGLTPFSPEERAQVKAQVRRMQRELTAKPVDPEERLPSAIFAAVWTPPWNPVLLCWRGLYYPDSALIGSRPALDHWTFGESDYVFSGPPVDTGNPVALSGRIFLTPHISRQLQAMAAKTLGDDLPGSLGTLHQADYLSQALDGFNEAFLMSLLSLCFPVMVPPAGSAELADDVANALTGYAVEQPRFDTFFSPLRGGFFKFDQLRLIDTFGQFQEIDCGECARAEDLRDSADVLGQYVMLPPRFIQPSRLAFDWIQARSAEICDFDLADSPVCGWLMPNHADQTLMIYDERGSMLGYLIATAFDGNGVQWRDAPGRPAAPAAAGLPGELPAAMNAEMQGFLGEMLRRSRELGEDVLTPFLRTVDSALWDVDRPSSAAPGGLSLFVGRPLVLARARIRLVQAGPPAAYKQLEPNNKPVPPIPDISIRAFEMPLWIGEQRHTEDGTIGFFVQSGDSAQHGYRQFNSAYAPENVQEHTPENEASGYFRRNRRIDIPADERAEGTTVSLILDPLSSIRLISGILPVSEQRIPQERIESALNRLYVMLYTGPLLLGEGRPLLPLTRLPDREWALITPGEAEDWIETQPLQPSNGNAFLAAPPIRAVEGWLQSKKGGDHESKPSS</sequence>
<dbReference type="KEGG" id="saca:FFV09_21775"/>
<name>A0A4Y6UZT1_SACBS</name>
<reference evidence="3 4" key="1">
    <citation type="submission" date="2019-06" db="EMBL/GenBank/DDBJ databases">
        <title>Saccharibacillus brassicae sp. nov., an endophytic bacterium isolated from Chinese cabbage seeds (Brassica pekinensis).</title>
        <authorList>
            <person name="Jiang L."/>
            <person name="Lee J."/>
            <person name="Kim S.W."/>
        </authorList>
    </citation>
    <scope>NUCLEOTIDE SEQUENCE [LARGE SCALE GENOMIC DNA]</scope>
    <source>
        <strain evidence="4">KCTC 43072 / ATSA2</strain>
    </source>
</reference>
<gene>
    <name evidence="3" type="ORF">FFV09_21775</name>
</gene>
<keyword evidence="1" id="KW-0175">Coiled coil</keyword>
<proteinExistence type="predicted"/>
<dbReference type="OrthoDB" id="6091628at2"/>
<evidence type="ECO:0000313" key="4">
    <source>
        <dbReference type="Proteomes" id="UP000316968"/>
    </source>
</evidence>
<feature type="region of interest" description="Disordered" evidence="2">
    <location>
        <begin position="345"/>
        <end position="365"/>
    </location>
</feature>
<evidence type="ECO:0000256" key="1">
    <source>
        <dbReference type="SAM" id="Coils"/>
    </source>
</evidence>
<feature type="coiled-coil region" evidence="1">
    <location>
        <begin position="434"/>
        <end position="461"/>
    </location>
</feature>
<evidence type="ECO:0000313" key="3">
    <source>
        <dbReference type="EMBL" id="QDH23259.1"/>
    </source>
</evidence>
<organism evidence="3 4">
    <name type="scientific">Saccharibacillus brassicae</name>
    <dbReference type="NCBI Taxonomy" id="2583377"/>
    <lineage>
        <taxon>Bacteria</taxon>
        <taxon>Bacillati</taxon>
        <taxon>Bacillota</taxon>
        <taxon>Bacilli</taxon>
        <taxon>Bacillales</taxon>
        <taxon>Paenibacillaceae</taxon>
        <taxon>Saccharibacillus</taxon>
    </lineage>
</organism>
<dbReference type="EMBL" id="CP041217">
    <property type="protein sequence ID" value="QDH23259.1"/>
    <property type="molecule type" value="Genomic_DNA"/>
</dbReference>
<dbReference type="Proteomes" id="UP000316968">
    <property type="component" value="Chromosome"/>
</dbReference>
<dbReference type="RefSeq" id="WP_141449796.1">
    <property type="nucleotide sequence ID" value="NZ_CP041217.1"/>
</dbReference>
<dbReference type="AlphaFoldDB" id="A0A4Y6UZT1"/>
<keyword evidence="4" id="KW-1185">Reference proteome</keyword>
<protein>
    <submittedName>
        <fullName evidence="3">Uncharacterized protein</fullName>
    </submittedName>
</protein>
<feature type="compositionally biased region" description="Basic and acidic residues" evidence="2">
    <location>
        <begin position="345"/>
        <end position="361"/>
    </location>
</feature>